<dbReference type="GO" id="GO:0005886">
    <property type="term" value="C:plasma membrane"/>
    <property type="evidence" value="ECO:0007669"/>
    <property type="project" value="UniProtKB-SubCell"/>
</dbReference>
<feature type="domain" description="DUF202" evidence="7">
    <location>
        <begin position="16"/>
        <end position="91"/>
    </location>
</feature>
<evidence type="ECO:0000256" key="4">
    <source>
        <dbReference type="ARBA" id="ARBA00022989"/>
    </source>
</evidence>
<dbReference type="PANTHER" id="PTHR34187">
    <property type="entry name" value="FGR18P"/>
    <property type="match status" value="1"/>
</dbReference>
<evidence type="ECO:0000256" key="2">
    <source>
        <dbReference type="ARBA" id="ARBA00022475"/>
    </source>
</evidence>
<evidence type="ECO:0000256" key="1">
    <source>
        <dbReference type="ARBA" id="ARBA00004651"/>
    </source>
</evidence>
<evidence type="ECO:0000256" key="6">
    <source>
        <dbReference type="SAM" id="Phobius"/>
    </source>
</evidence>
<keyword evidence="4 6" id="KW-1133">Transmembrane helix</keyword>
<dbReference type="STRING" id="1437425.CSEC_0088"/>
<keyword evidence="2" id="KW-1003">Cell membrane</keyword>
<dbReference type="Proteomes" id="UP000031552">
    <property type="component" value="Unassembled WGS sequence"/>
</dbReference>
<comment type="subcellular location">
    <subcellularLocation>
        <location evidence="1">Cell membrane</location>
        <topology evidence="1">Multi-pass membrane protein</topology>
    </subcellularLocation>
</comment>
<dbReference type="Pfam" id="PF02656">
    <property type="entry name" value="DUF202"/>
    <property type="match status" value="1"/>
</dbReference>
<accession>A0A090CXR8</accession>
<evidence type="ECO:0000256" key="3">
    <source>
        <dbReference type="ARBA" id="ARBA00022692"/>
    </source>
</evidence>
<evidence type="ECO:0000313" key="9">
    <source>
        <dbReference type="Proteomes" id="UP000031552"/>
    </source>
</evidence>
<name>A0A090CXR8_9BACT</name>
<organism evidence="8 9">
    <name type="scientific">Candidatus Criblamydia sequanensis CRIB-18</name>
    <dbReference type="NCBI Taxonomy" id="1437425"/>
    <lineage>
        <taxon>Bacteria</taxon>
        <taxon>Pseudomonadati</taxon>
        <taxon>Chlamydiota</taxon>
        <taxon>Chlamydiia</taxon>
        <taxon>Parachlamydiales</taxon>
        <taxon>Candidatus Criblamydiaceae</taxon>
        <taxon>Candidatus Criblamydia</taxon>
    </lineage>
</organism>
<reference evidence="8" key="1">
    <citation type="submission" date="2013-12" db="EMBL/GenBank/DDBJ databases">
        <authorList>
            <person name="Linke B."/>
        </authorList>
    </citation>
    <scope>NUCLEOTIDE SEQUENCE [LARGE SCALE GENOMIC DNA]</scope>
    <source>
        <strain evidence="8">CRIB-18</strain>
    </source>
</reference>
<keyword evidence="3 6" id="KW-0812">Transmembrane</keyword>
<dbReference type="InterPro" id="IPR052053">
    <property type="entry name" value="IM_YidH-like"/>
</dbReference>
<dbReference type="EMBL" id="CCEJ010000001">
    <property type="protein sequence ID" value="CDR32932.1"/>
    <property type="molecule type" value="Genomic_DNA"/>
</dbReference>
<protein>
    <submittedName>
        <fullName evidence="8">Membrane protein</fullName>
    </submittedName>
</protein>
<feature type="transmembrane region" description="Helical" evidence="6">
    <location>
        <begin position="66"/>
        <end position="89"/>
    </location>
</feature>
<dbReference type="RefSeq" id="WP_041016686.1">
    <property type="nucleotide sequence ID" value="NZ_CCEJ010000001.1"/>
</dbReference>
<evidence type="ECO:0000256" key="5">
    <source>
        <dbReference type="ARBA" id="ARBA00023136"/>
    </source>
</evidence>
<dbReference type="AlphaFoldDB" id="A0A090CXR8"/>
<dbReference type="OrthoDB" id="582337at2"/>
<proteinExistence type="predicted"/>
<gene>
    <name evidence="8" type="ORF">CSEC_0088</name>
</gene>
<evidence type="ECO:0000313" key="8">
    <source>
        <dbReference type="EMBL" id="CDR32932.1"/>
    </source>
</evidence>
<keyword evidence="9" id="KW-1185">Reference proteome</keyword>
<comment type="caution">
    <text evidence="8">The sequence shown here is derived from an EMBL/GenBank/DDBJ whole genome shotgun (WGS) entry which is preliminary data.</text>
</comment>
<keyword evidence="5 6" id="KW-0472">Membrane</keyword>
<reference evidence="8" key="2">
    <citation type="submission" date="2014-09" db="EMBL/GenBank/DDBJ databases">
        <title>Criblamydia sequanensis harbors a mega-plasmid encoding arsenite resistance.</title>
        <authorList>
            <person name="Bertelli C."/>
            <person name="Goesmann A."/>
            <person name="Greub G."/>
        </authorList>
    </citation>
    <scope>NUCLEOTIDE SEQUENCE [LARGE SCALE GENOMIC DNA]</scope>
    <source>
        <strain evidence="8">CRIB-18</strain>
    </source>
</reference>
<dbReference type="PANTHER" id="PTHR34187:SF2">
    <property type="entry name" value="DUF202 DOMAIN-CONTAINING PROTEIN"/>
    <property type="match status" value="1"/>
</dbReference>
<dbReference type="InterPro" id="IPR003807">
    <property type="entry name" value="DUF202"/>
</dbReference>
<sequence length="131" mass="14814">MNKDFTDFETPIAYDRDRFAADRTILAWIRTSLALIGFGFSIFEFFQYLKTIDDFNGKLSAKSPHHLGVILVALGVIFLILATGEYLSFIRKLDQKAHKKFHVSTSLAASLLLSIVGLSLLVHMLITLEMY</sequence>
<evidence type="ECO:0000259" key="7">
    <source>
        <dbReference type="Pfam" id="PF02656"/>
    </source>
</evidence>
<feature type="transmembrane region" description="Helical" evidence="6">
    <location>
        <begin position="101"/>
        <end position="126"/>
    </location>
</feature>
<dbReference type="eggNOG" id="COG2149">
    <property type="taxonomic scope" value="Bacteria"/>
</dbReference>
<feature type="transmembrane region" description="Helical" evidence="6">
    <location>
        <begin position="25"/>
        <end position="46"/>
    </location>
</feature>